<sequence length="303" mass="34106">MAAESEKRKRPENGSAASSKKDSIEDGSKKKRKLWRVPKDNRGNVSHSRSTIEPGDAGIWATCTMDKEVKSQHELLDLFEEYAEILYGTKTGSSKEGPVVSDQENAKDGAPVDIEAEINEELAGMKTKKHDSMFTIVKTGIQCVIFIKTKPPIDPVILVHRVCKDAFNQERDKRVRFVKRLVPITKFAKAYEPDLVSLAEDVLRPHFGEGTESKKFAIQPSIRNNAGRELNRANIIRLVADAVETMGSHKVDLTGFDLLILVEVYKNVVGMSVVTSDFRRFKRFNLDELYNPTELEKARSKVE</sequence>
<dbReference type="Gene3D" id="3.30.2300.10">
    <property type="entry name" value="THUMP superfamily"/>
    <property type="match status" value="1"/>
</dbReference>
<keyword evidence="5" id="KW-1185">Reference proteome</keyword>
<feature type="region of interest" description="Disordered" evidence="2">
    <location>
        <begin position="1"/>
        <end position="54"/>
    </location>
</feature>
<dbReference type="InterPro" id="IPR004114">
    <property type="entry name" value="THUMP_dom"/>
</dbReference>
<dbReference type="CDD" id="cd11717">
    <property type="entry name" value="THUMP_THUMPD1_like"/>
    <property type="match status" value="1"/>
</dbReference>
<dbReference type="InterPro" id="IPR040183">
    <property type="entry name" value="THUMPD1-like"/>
</dbReference>
<dbReference type="AlphaFoldDB" id="A0A6G1FS56"/>
<feature type="compositionally biased region" description="Basic and acidic residues" evidence="2">
    <location>
        <begin position="1"/>
        <end position="12"/>
    </location>
</feature>
<accession>A0A6G1FS56</accession>
<evidence type="ECO:0000256" key="1">
    <source>
        <dbReference type="PROSITE-ProRule" id="PRU00529"/>
    </source>
</evidence>
<gene>
    <name evidence="4 6" type="ORF">P152DRAFT_443802</name>
</gene>
<proteinExistence type="predicted"/>
<dbReference type="PANTHER" id="PTHR13452:SF10">
    <property type="entry name" value="THUMP DOMAIN-CONTAINING PROTEIN 1"/>
    <property type="match status" value="1"/>
</dbReference>
<evidence type="ECO:0000259" key="3">
    <source>
        <dbReference type="PROSITE" id="PS51165"/>
    </source>
</evidence>
<dbReference type="GeneID" id="54418358"/>
<feature type="domain" description="THUMP" evidence="3">
    <location>
        <begin position="166"/>
        <end position="275"/>
    </location>
</feature>
<organism evidence="4">
    <name type="scientific">Eremomyces bilateralis CBS 781.70</name>
    <dbReference type="NCBI Taxonomy" id="1392243"/>
    <lineage>
        <taxon>Eukaryota</taxon>
        <taxon>Fungi</taxon>
        <taxon>Dikarya</taxon>
        <taxon>Ascomycota</taxon>
        <taxon>Pezizomycotina</taxon>
        <taxon>Dothideomycetes</taxon>
        <taxon>Dothideomycetes incertae sedis</taxon>
        <taxon>Eremomycetales</taxon>
        <taxon>Eremomycetaceae</taxon>
        <taxon>Eremomyces</taxon>
    </lineage>
</organism>
<dbReference type="SMART" id="SM00981">
    <property type="entry name" value="THUMP"/>
    <property type="match status" value="1"/>
</dbReference>
<dbReference type="RefSeq" id="XP_033530140.1">
    <property type="nucleotide sequence ID" value="XM_033677788.1"/>
</dbReference>
<evidence type="ECO:0000313" key="4">
    <source>
        <dbReference type="EMBL" id="KAF1808509.1"/>
    </source>
</evidence>
<dbReference type="Proteomes" id="UP000504638">
    <property type="component" value="Unplaced"/>
</dbReference>
<reference evidence="6" key="2">
    <citation type="submission" date="2020-04" db="EMBL/GenBank/DDBJ databases">
        <authorList>
            <consortium name="NCBI Genome Project"/>
        </authorList>
    </citation>
    <scope>NUCLEOTIDE SEQUENCE</scope>
    <source>
        <strain evidence="6">CBS 781.70</strain>
    </source>
</reference>
<evidence type="ECO:0000256" key="2">
    <source>
        <dbReference type="SAM" id="MobiDB-lite"/>
    </source>
</evidence>
<dbReference type="PROSITE" id="PS51165">
    <property type="entry name" value="THUMP"/>
    <property type="match status" value="1"/>
</dbReference>
<dbReference type="PANTHER" id="PTHR13452">
    <property type="entry name" value="THUMP DOMAIN CONTAINING PROTEIN 1-RELATED"/>
    <property type="match status" value="1"/>
</dbReference>
<dbReference type="FunFam" id="3.30.2300.10:FF:000001">
    <property type="entry name" value="THUMP domain-containing protein 1"/>
    <property type="match status" value="1"/>
</dbReference>
<dbReference type="GO" id="GO:0006400">
    <property type="term" value="P:tRNA modification"/>
    <property type="evidence" value="ECO:0007669"/>
    <property type="project" value="InterPro"/>
</dbReference>
<dbReference type="Pfam" id="PF02926">
    <property type="entry name" value="THUMP"/>
    <property type="match status" value="1"/>
</dbReference>
<dbReference type="OrthoDB" id="367221at2759"/>
<reference evidence="4 6" key="1">
    <citation type="submission" date="2020-01" db="EMBL/GenBank/DDBJ databases">
        <authorList>
            <consortium name="DOE Joint Genome Institute"/>
            <person name="Haridas S."/>
            <person name="Albert R."/>
            <person name="Binder M."/>
            <person name="Bloem J."/>
            <person name="Labutti K."/>
            <person name="Salamov A."/>
            <person name="Andreopoulos B."/>
            <person name="Baker S.E."/>
            <person name="Barry K."/>
            <person name="Bills G."/>
            <person name="Bluhm B.H."/>
            <person name="Cannon C."/>
            <person name="Castanera R."/>
            <person name="Culley D.E."/>
            <person name="Daum C."/>
            <person name="Ezra D."/>
            <person name="Gonzalez J.B."/>
            <person name="Henrissat B."/>
            <person name="Kuo A."/>
            <person name="Liang C."/>
            <person name="Lipzen A."/>
            <person name="Lutzoni F."/>
            <person name="Magnuson J."/>
            <person name="Mondo S."/>
            <person name="Nolan M."/>
            <person name="Ohm R."/>
            <person name="Pangilinan J."/>
            <person name="Park H.-J."/>
            <person name="Ramirez L."/>
            <person name="Alfaro M."/>
            <person name="Sun H."/>
            <person name="Tritt A."/>
            <person name="Yoshinaga Y."/>
            <person name="Zwiers L.-H."/>
            <person name="Turgeon B.G."/>
            <person name="Goodwin S.B."/>
            <person name="Spatafora J.W."/>
            <person name="Crous P.W."/>
            <person name="Grigoriev I.V."/>
        </authorList>
    </citation>
    <scope>NUCLEOTIDE SEQUENCE</scope>
    <source>
        <strain evidence="4 6">CBS 781.70</strain>
    </source>
</reference>
<reference evidence="6" key="3">
    <citation type="submission" date="2025-04" db="UniProtKB">
        <authorList>
            <consortium name="RefSeq"/>
        </authorList>
    </citation>
    <scope>IDENTIFICATION</scope>
    <source>
        <strain evidence="6">CBS 781.70</strain>
    </source>
</reference>
<keyword evidence="1" id="KW-0694">RNA-binding</keyword>
<feature type="compositionally biased region" description="Basic and acidic residues" evidence="2">
    <location>
        <begin position="19"/>
        <end position="28"/>
    </location>
</feature>
<evidence type="ECO:0000313" key="5">
    <source>
        <dbReference type="Proteomes" id="UP000504638"/>
    </source>
</evidence>
<name>A0A6G1FS56_9PEZI</name>
<protein>
    <submittedName>
        <fullName evidence="4 6">THUMP domain-containing protein</fullName>
    </submittedName>
</protein>
<dbReference type="SUPFAM" id="SSF143437">
    <property type="entry name" value="THUMP domain-like"/>
    <property type="match status" value="1"/>
</dbReference>
<dbReference type="EMBL" id="ML975183">
    <property type="protein sequence ID" value="KAF1808509.1"/>
    <property type="molecule type" value="Genomic_DNA"/>
</dbReference>
<evidence type="ECO:0000313" key="6">
    <source>
        <dbReference type="RefSeq" id="XP_033530140.1"/>
    </source>
</evidence>
<dbReference type="GO" id="GO:0003723">
    <property type="term" value="F:RNA binding"/>
    <property type="evidence" value="ECO:0007669"/>
    <property type="project" value="UniProtKB-UniRule"/>
</dbReference>